<dbReference type="AlphaFoldDB" id="G2Y542"/>
<dbReference type="HOGENOM" id="CLU_2812036_0_0_1"/>
<sequence>MANVSDMHVRFAQMLYSCSALGTTRKEKCPFIMYEAHLVGEQAANGGSIISSTIISSYRCCRFHKTP</sequence>
<evidence type="ECO:0000313" key="2">
    <source>
        <dbReference type="Proteomes" id="UP000008177"/>
    </source>
</evidence>
<organism evidence="1 2">
    <name type="scientific">Botryotinia fuckeliana (strain T4)</name>
    <name type="common">Noble rot fungus</name>
    <name type="synonym">Botrytis cinerea</name>
    <dbReference type="NCBI Taxonomy" id="999810"/>
    <lineage>
        <taxon>Eukaryota</taxon>
        <taxon>Fungi</taxon>
        <taxon>Dikarya</taxon>
        <taxon>Ascomycota</taxon>
        <taxon>Pezizomycotina</taxon>
        <taxon>Leotiomycetes</taxon>
        <taxon>Helotiales</taxon>
        <taxon>Sclerotiniaceae</taxon>
        <taxon>Botrytis</taxon>
    </lineage>
</organism>
<accession>G2Y542</accession>
<dbReference type="InParanoid" id="G2Y542"/>
<dbReference type="EMBL" id="FQ790287">
    <property type="protein sequence ID" value="CCD47782.1"/>
    <property type="molecule type" value="Genomic_DNA"/>
</dbReference>
<evidence type="ECO:0000313" key="1">
    <source>
        <dbReference type="EMBL" id="CCD47782.1"/>
    </source>
</evidence>
<gene>
    <name evidence="1" type="ORF">BofuT4_uP037620.1</name>
</gene>
<dbReference type="Proteomes" id="UP000008177">
    <property type="component" value="Unplaced contigs"/>
</dbReference>
<reference evidence="2" key="1">
    <citation type="journal article" date="2011" name="PLoS Genet.">
        <title>Genomic analysis of the necrotrophic fungal pathogens Sclerotinia sclerotiorum and Botrytis cinerea.</title>
        <authorList>
            <person name="Amselem J."/>
            <person name="Cuomo C.A."/>
            <person name="van Kan J.A."/>
            <person name="Viaud M."/>
            <person name="Benito E.P."/>
            <person name="Couloux A."/>
            <person name="Coutinho P.M."/>
            <person name="de Vries R.P."/>
            <person name="Dyer P.S."/>
            <person name="Fillinger S."/>
            <person name="Fournier E."/>
            <person name="Gout L."/>
            <person name="Hahn M."/>
            <person name="Kohn L."/>
            <person name="Lapalu N."/>
            <person name="Plummer K.M."/>
            <person name="Pradier J.M."/>
            <person name="Quevillon E."/>
            <person name="Sharon A."/>
            <person name="Simon A."/>
            <person name="ten Have A."/>
            <person name="Tudzynski B."/>
            <person name="Tudzynski P."/>
            <person name="Wincker P."/>
            <person name="Andrew M."/>
            <person name="Anthouard V."/>
            <person name="Beever R.E."/>
            <person name="Beffa R."/>
            <person name="Benoit I."/>
            <person name="Bouzid O."/>
            <person name="Brault B."/>
            <person name="Chen Z."/>
            <person name="Choquer M."/>
            <person name="Collemare J."/>
            <person name="Cotton P."/>
            <person name="Danchin E.G."/>
            <person name="Da Silva C."/>
            <person name="Gautier A."/>
            <person name="Giraud C."/>
            <person name="Giraud T."/>
            <person name="Gonzalez C."/>
            <person name="Grossetete S."/>
            <person name="Guldener U."/>
            <person name="Henrissat B."/>
            <person name="Howlett B.J."/>
            <person name="Kodira C."/>
            <person name="Kretschmer M."/>
            <person name="Lappartient A."/>
            <person name="Leroch M."/>
            <person name="Levis C."/>
            <person name="Mauceli E."/>
            <person name="Neuveglise C."/>
            <person name="Oeser B."/>
            <person name="Pearson M."/>
            <person name="Poulain J."/>
            <person name="Poussereau N."/>
            <person name="Quesneville H."/>
            <person name="Rascle C."/>
            <person name="Schumacher J."/>
            <person name="Segurens B."/>
            <person name="Sexton A."/>
            <person name="Silva E."/>
            <person name="Sirven C."/>
            <person name="Soanes D.M."/>
            <person name="Talbot N.J."/>
            <person name="Templeton M."/>
            <person name="Yandava C."/>
            <person name="Yarden O."/>
            <person name="Zeng Q."/>
            <person name="Rollins J.A."/>
            <person name="Lebrun M.H."/>
            <person name="Dickman M."/>
        </authorList>
    </citation>
    <scope>NUCLEOTIDE SEQUENCE [LARGE SCALE GENOMIC DNA]</scope>
    <source>
        <strain evidence="2">T4</strain>
    </source>
</reference>
<protein>
    <submittedName>
        <fullName evidence="1">Uncharacterized protein</fullName>
    </submittedName>
</protein>
<proteinExistence type="predicted"/>
<name>G2Y542_BOTF4</name>